<feature type="compositionally biased region" description="Basic and acidic residues" evidence="1">
    <location>
        <begin position="1"/>
        <end position="11"/>
    </location>
</feature>
<feature type="region of interest" description="Disordered" evidence="1">
    <location>
        <begin position="1"/>
        <end position="27"/>
    </location>
</feature>
<keyword evidence="3" id="KW-1185">Reference proteome</keyword>
<name>W2T7Z1_NECAM</name>
<reference evidence="3" key="1">
    <citation type="journal article" date="2014" name="Nat. Genet.">
        <title>Genome of the human hookworm Necator americanus.</title>
        <authorList>
            <person name="Tang Y.T."/>
            <person name="Gao X."/>
            <person name="Rosa B.A."/>
            <person name="Abubucker S."/>
            <person name="Hallsworth-Pepin K."/>
            <person name="Martin J."/>
            <person name="Tyagi R."/>
            <person name="Heizer E."/>
            <person name="Zhang X."/>
            <person name="Bhonagiri-Palsikar V."/>
            <person name="Minx P."/>
            <person name="Warren W.C."/>
            <person name="Wang Q."/>
            <person name="Zhan B."/>
            <person name="Hotez P.J."/>
            <person name="Sternberg P.W."/>
            <person name="Dougall A."/>
            <person name="Gaze S.T."/>
            <person name="Mulvenna J."/>
            <person name="Sotillo J."/>
            <person name="Ranganathan S."/>
            <person name="Rabelo E.M."/>
            <person name="Wilson R.K."/>
            <person name="Felgner P.L."/>
            <person name="Bethony J."/>
            <person name="Hawdon J.M."/>
            <person name="Gasser R.B."/>
            <person name="Loukas A."/>
            <person name="Mitreva M."/>
        </authorList>
    </citation>
    <scope>NUCLEOTIDE SEQUENCE [LARGE SCALE GENOMIC DNA]</scope>
</reference>
<protein>
    <submittedName>
        <fullName evidence="2">Uncharacterized protein</fullName>
    </submittedName>
</protein>
<accession>W2T7Z1</accession>
<gene>
    <name evidence="2" type="ORF">NECAME_18244</name>
</gene>
<feature type="non-terminal residue" evidence="2">
    <location>
        <position position="228"/>
    </location>
</feature>
<dbReference type="Proteomes" id="UP000053676">
    <property type="component" value="Unassembled WGS sequence"/>
</dbReference>
<proteinExistence type="predicted"/>
<evidence type="ECO:0000313" key="2">
    <source>
        <dbReference type="EMBL" id="ETN78140.1"/>
    </source>
</evidence>
<evidence type="ECO:0000256" key="1">
    <source>
        <dbReference type="SAM" id="MobiDB-lite"/>
    </source>
</evidence>
<dbReference type="EMBL" id="KI660057">
    <property type="protein sequence ID" value="ETN78140.1"/>
    <property type="molecule type" value="Genomic_DNA"/>
</dbReference>
<dbReference type="AlphaFoldDB" id="W2T7Z1"/>
<sequence length="228" mass="25035">MVKDDESDRKKLAALRHAADSESEEDKAIDGAYTPDKICAVTFMVGAKQVQLSERDATLSLPWLHERSQFRDMLSRIHRTYPAFTPTSTGPAGVAVLIEIEKVDTGEVGPRAKVGDKPMRGILVKGAHETPQFIPMEKVAKDSNGRPKYRNYTVGELVRGPHGEAIFYADGQCQCDKNGNPKNMNIAGVDSNLQKKIGETTCPPCEVEINEKGMPVLRQIACAEDVPK</sequence>
<dbReference type="KEGG" id="nai:NECAME_18244"/>
<evidence type="ECO:0000313" key="3">
    <source>
        <dbReference type="Proteomes" id="UP000053676"/>
    </source>
</evidence>
<dbReference type="OrthoDB" id="5857539at2759"/>
<organism evidence="2 3">
    <name type="scientific">Necator americanus</name>
    <name type="common">Human hookworm</name>
    <dbReference type="NCBI Taxonomy" id="51031"/>
    <lineage>
        <taxon>Eukaryota</taxon>
        <taxon>Metazoa</taxon>
        <taxon>Ecdysozoa</taxon>
        <taxon>Nematoda</taxon>
        <taxon>Chromadorea</taxon>
        <taxon>Rhabditida</taxon>
        <taxon>Rhabditina</taxon>
        <taxon>Rhabditomorpha</taxon>
        <taxon>Strongyloidea</taxon>
        <taxon>Ancylostomatidae</taxon>
        <taxon>Bunostominae</taxon>
        <taxon>Necator</taxon>
    </lineage>
</organism>